<dbReference type="SUPFAM" id="SSF55486">
    <property type="entry name" value="Metalloproteases ('zincins'), catalytic domain"/>
    <property type="match status" value="1"/>
</dbReference>
<dbReference type="STRING" id="431595.K3WPA3"/>
<keyword evidence="4" id="KW-1185">Reference proteome</keyword>
<feature type="domain" description="Peptidase M13 N-terminal" evidence="2">
    <location>
        <begin position="37"/>
        <end position="105"/>
    </location>
</feature>
<dbReference type="EMBL" id="GL376635">
    <property type="status" value="NOT_ANNOTATED_CDS"/>
    <property type="molecule type" value="Genomic_DNA"/>
</dbReference>
<evidence type="ECO:0000256" key="1">
    <source>
        <dbReference type="SAM" id="SignalP"/>
    </source>
</evidence>
<proteinExistence type="predicted"/>
<dbReference type="Pfam" id="PF05649">
    <property type="entry name" value="Peptidase_M13_N"/>
    <property type="match status" value="1"/>
</dbReference>
<feature type="signal peptide" evidence="1">
    <location>
        <begin position="1"/>
        <end position="21"/>
    </location>
</feature>
<dbReference type="EnsemblProtists" id="PYU1_T006795">
    <property type="protein sequence ID" value="PYU1_T006795"/>
    <property type="gene ID" value="PYU1_G006781"/>
</dbReference>
<dbReference type="Gene3D" id="3.40.390.10">
    <property type="entry name" value="Collagenase (Catalytic Domain)"/>
    <property type="match status" value="1"/>
</dbReference>
<feature type="chain" id="PRO_5003868122" description="Peptidase M13 N-terminal domain-containing protein" evidence="1">
    <location>
        <begin position="22"/>
        <end position="133"/>
    </location>
</feature>
<accession>K3WPA3</accession>
<evidence type="ECO:0000313" key="4">
    <source>
        <dbReference type="Proteomes" id="UP000019132"/>
    </source>
</evidence>
<protein>
    <recommendedName>
        <fullName evidence="2">Peptidase M13 N-terminal domain-containing protein</fullName>
    </recommendedName>
</protein>
<dbReference type="PANTHER" id="PTHR11733:SF167">
    <property type="entry name" value="FI17812P1-RELATED"/>
    <property type="match status" value="1"/>
</dbReference>
<dbReference type="OMA" id="TEFWESC"/>
<dbReference type="AlphaFoldDB" id="K3WPA3"/>
<dbReference type="PROSITE" id="PS51885">
    <property type="entry name" value="NEPRILYSIN"/>
    <property type="match status" value="1"/>
</dbReference>
<dbReference type="VEuPathDB" id="FungiDB:PYU1_G006781"/>
<reference evidence="4" key="2">
    <citation type="submission" date="2010-04" db="EMBL/GenBank/DDBJ databases">
        <authorList>
            <person name="Buell R."/>
            <person name="Hamilton J."/>
            <person name="Hostetler J."/>
        </authorList>
    </citation>
    <scope>NUCLEOTIDE SEQUENCE [LARGE SCALE GENOMIC DNA]</scope>
    <source>
        <strain evidence="4">DAOM:BR144</strain>
    </source>
</reference>
<dbReference type="HOGENOM" id="CLU_157609_0_0_1"/>
<reference evidence="4" key="1">
    <citation type="journal article" date="2010" name="Genome Biol.">
        <title>Genome sequence of the necrotrophic plant pathogen Pythium ultimum reveals original pathogenicity mechanisms and effector repertoire.</title>
        <authorList>
            <person name="Levesque C.A."/>
            <person name="Brouwer H."/>
            <person name="Cano L."/>
            <person name="Hamilton J.P."/>
            <person name="Holt C."/>
            <person name="Huitema E."/>
            <person name="Raffaele S."/>
            <person name="Robideau G.P."/>
            <person name="Thines M."/>
            <person name="Win J."/>
            <person name="Zerillo M.M."/>
            <person name="Beakes G.W."/>
            <person name="Boore J.L."/>
            <person name="Busam D."/>
            <person name="Dumas B."/>
            <person name="Ferriera S."/>
            <person name="Fuerstenberg S.I."/>
            <person name="Gachon C.M."/>
            <person name="Gaulin E."/>
            <person name="Govers F."/>
            <person name="Grenville-Briggs L."/>
            <person name="Horner N."/>
            <person name="Hostetler J."/>
            <person name="Jiang R.H."/>
            <person name="Johnson J."/>
            <person name="Krajaejun T."/>
            <person name="Lin H."/>
            <person name="Meijer H.J."/>
            <person name="Moore B."/>
            <person name="Morris P."/>
            <person name="Phuntmart V."/>
            <person name="Puiu D."/>
            <person name="Shetty J."/>
            <person name="Stajich J.E."/>
            <person name="Tripathy S."/>
            <person name="Wawra S."/>
            <person name="van West P."/>
            <person name="Whitty B.R."/>
            <person name="Coutinho P.M."/>
            <person name="Henrissat B."/>
            <person name="Martin F."/>
            <person name="Thomas P.D."/>
            <person name="Tyler B.M."/>
            <person name="De Vries R.P."/>
            <person name="Kamoun S."/>
            <person name="Yandell M."/>
            <person name="Tisserat N."/>
            <person name="Buell C.R."/>
        </authorList>
    </citation>
    <scope>NUCLEOTIDE SEQUENCE</scope>
    <source>
        <strain evidence="4">DAOM:BR144</strain>
    </source>
</reference>
<dbReference type="InterPro" id="IPR000718">
    <property type="entry name" value="Peptidase_M13"/>
</dbReference>
<dbReference type="InterPro" id="IPR042089">
    <property type="entry name" value="Peptidase_M13_dom_2"/>
</dbReference>
<dbReference type="GO" id="GO:0004222">
    <property type="term" value="F:metalloendopeptidase activity"/>
    <property type="evidence" value="ECO:0007669"/>
    <property type="project" value="InterPro"/>
</dbReference>
<dbReference type="Gene3D" id="1.10.1380.10">
    <property type="entry name" value="Neutral endopeptidase , domain2"/>
    <property type="match status" value="1"/>
</dbReference>
<dbReference type="InterPro" id="IPR024079">
    <property type="entry name" value="MetalloPept_cat_dom_sf"/>
</dbReference>
<dbReference type="Proteomes" id="UP000019132">
    <property type="component" value="Unassembled WGS sequence"/>
</dbReference>
<evidence type="ECO:0000259" key="2">
    <source>
        <dbReference type="Pfam" id="PF05649"/>
    </source>
</evidence>
<dbReference type="InParanoid" id="K3WPA3"/>
<sequence>MKLIVSTAIIAAALGVDRAKAAFPSTVSSLMDTKADPCDDFYQYTCGAWISNTDIPDSKKGIDYTFSGIQERNDLVIQEIMKEKLPIVTEFWESCMDMDTLNSLGNPTFAGHCYQDCHGRHQGSAVQGRWQDL</sequence>
<dbReference type="InterPro" id="IPR008753">
    <property type="entry name" value="Peptidase_M13_N"/>
</dbReference>
<keyword evidence="1" id="KW-0732">Signal</keyword>
<reference evidence="3" key="3">
    <citation type="submission" date="2015-02" db="UniProtKB">
        <authorList>
            <consortium name="EnsemblProtists"/>
        </authorList>
    </citation>
    <scope>IDENTIFICATION</scope>
    <source>
        <strain evidence="3">DAOM BR144</strain>
    </source>
</reference>
<dbReference type="GO" id="GO:0016485">
    <property type="term" value="P:protein processing"/>
    <property type="evidence" value="ECO:0007669"/>
    <property type="project" value="TreeGrafter"/>
</dbReference>
<dbReference type="PANTHER" id="PTHR11733">
    <property type="entry name" value="ZINC METALLOPROTEASE FAMILY M13 NEPRILYSIN-RELATED"/>
    <property type="match status" value="1"/>
</dbReference>
<name>K3WPA3_GLOUD</name>
<evidence type="ECO:0000313" key="3">
    <source>
        <dbReference type="EnsemblProtists" id="PYU1_T006795"/>
    </source>
</evidence>
<dbReference type="GO" id="GO:0005886">
    <property type="term" value="C:plasma membrane"/>
    <property type="evidence" value="ECO:0007669"/>
    <property type="project" value="TreeGrafter"/>
</dbReference>
<organism evidence="3 4">
    <name type="scientific">Globisporangium ultimum (strain ATCC 200006 / CBS 805.95 / DAOM BR144)</name>
    <name type="common">Pythium ultimum</name>
    <dbReference type="NCBI Taxonomy" id="431595"/>
    <lineage>
        <taxon>Eukaryota</taxon>
        <taxon>Sar</taxon>
        <taxon>Stramenopiles</taxon>
        <taxon>Oomycota</taxon>
        <taxon>Peronosporomycetes</taxon>
        <taxon>Pythiales</taxon>
        <taxon>Pythiaceae</taxon>
        <taxon>Globisporangium</taxon>
    </lineage>
</organism>